<dbReference type="InterPro" id="IPR050138">
    <property type="entry name" value="DHOase/Allantoinase_Hydrolase"/>
</dbReference>
<comment type="catalytic activity">
    <reaction evidence="6">
        <text>(S)-dihydroorotate + H2O = N-carbamoyl-L-aspartate + H(+)</text>
        <dbReference type="Rhea" id="RHEA:24296"/>
        <dbReference type="ChEBI" id="CHEBI:15377"/>
        <dbReference type="ChEBI" id="CHEBI:15378"/>
        <dbReference type="ChEBI" id="CHEBI:30864"/>
        <dbReference type="ChEBI" id="CHEBI:32814"/>
        <dbReference type="EC" id="3.5.2.3"/>
    </reaction>
</comment>
<feature type="binding site" evidence="6">
    <location>
        <position position="91"/>
    </location>
    <ligand>
        <name>substrate</name>
    </ligand>
</feature>
<keyword evidence="4 6" id="KW-0378">Hydrolase</keyword>
<reference evidence="8 9" key="1">
    <citation type="submission" date="2018-06" db="EMBL/GenBank/DDBJ databases">
        <authorList>
            <consortium name="Pathogen Informatics"/>
            <person name="Doyle S."/>
        </authorList>
    </citation>
    <scope>NUCLEOTIDE SEQUENCE [LARGE SCALE GENOMIC DNA]</scope>
    <source>
        <strain evidence="8 9">NCTC13028</strain>
    </source>
</reference>
<dbReference type="InterPro" id="IPR002195">
    <property type="entry name" value="Dihydroorotase_CS"/>
</dbReference>
<feature type="binding site" evidence="6">
    <location>
        <position position="212"/>
    </location>
    <ligand>
        <name>Zn(2+)</name>
        <dbReference type="ChEBI" id="CHEBI:29105"/>
        <label>2</label>
    </ligand>
</feature>
<dbReference type="CDD" id="cd01317">
    <property type="entry name" value="DHOase_IIa"/>
    <property type="match status" value="1"/>
</dbReference>
<protein>
    <recommendedName>
        <fullName evidence="6">Dihydroorotase</fullName>
        <shortName evidence="6">DHOase</shortName>
        <ecNumber evidence="6">3.5.2.3</ecNumber>
    </recommendedName>
</protein>
<dbReference type="SUPFAM" id="SSF51556">
    <property type="entry name" value="Metallo-dependent hydrolases"/>
    <property type="match status" value="1"/>
</dbReference>
<dbReference type="GO" id="GO:0044205">
    <property type="term" value="P:'de novo' UMP biosynthetic process"/>
    <property type="evidence" value="ECO:0007669"/>
    <property type="project" value="UniProtKB-UniRule"/>
</dbReference>
<evidence type="ECO:0000256" key="4">
    <source>
        <dbReference type="ARBA" id="ARBA00022801"/>
    </source>
</evidence>
<gene>
    <name evidence="6 8" type="primary">pyrC</name>
    <name evidence="8" type="ORF">NCTC13028_02640</name>
</gene>
<evidence type="ECO:0000256" key="6">
    <source>
        <dbReference type="HAMAP-Rule" id="MF_00220"/>
    </source>
</evidence>
<feature type="binding site" evidence="6">
    <location>
        <position position="252"/>
    </location>
    <ligand>
        <name>substrate</name>
    </ligand>
</feature>
<dbReference type="GO" id="GO:0006145">
    <property type="term" value="P:purine nucleobase catabolic process"/>
    <property type="evidence" value="ECO:0007669"/>
    <property type="project" value="TreeGrafter"/>
</dbReference>
<name>A0A240AVD2_CLOCO</name>
<feature type="binding site" evidence="6">
    <location>
        <begin position="59"/>
        <end position="61"/>
    </location>
    <ligand>
        <name>substrate</name>
    </ligand>
</feature>
<accession>A0A240AVD2</accession>
<dbReference type="PANTHER" id="PTHR43668:SF2">
    <property type="entry name" value="ALLANTOINASE"/>
    <property type="match status" value="1"/>
</dbReference>
<feature type="binding site" evidence="6">
    <location>
        <begin position="293"/>
        <end position="294"/>
    </location>
    <ligand>
        <name>substrate</name>
    </ligand>
</feature>
<evidence type="ECO:0000256" key="2">
    <source>
        <dbReference type="ARBA" id="ARBA00010286"/>
    </source>
</evidence>
<dbReference type="Proteomes" id="UP000250223">
    <property type="component" value="Unassembled WGS sequence"/>
</dbReference>
<dbReference type="RefSeq" id="WP_095178169.1">
    <property type="nucleotide sequence ID" value="NZ_CP173238.1"/>
</dbReference>
<sequence>MDLLIKNSRVVDFSQDFIGDVYIKNGIIHEIGRDLEKDCKIIDGIGKVLMPSFIDLHAHFREPGYTYKEDIESGCKAAAKGGYTYVNLMANTNPVCSNMNTVNYVIDKADKIGLIDVHQAVSITKEFDGETVNHIDELDEKVKVISEDGKDVMNSKTMLKAMAKAKEKNILVMCHCENHDLSSTDMRLAEDTMTWRNITLAQYTGCSVHISHVSTRKSMEYIIEAKKKGRNVTCEVTPHHIALQDDVKYRVNPPLRKKEDRDFLIKAIREGWVDAIGTDHAPHSYEDKVKGAPGISGIETAFSVCYSYLVREKEISLSKLSEIMSKNPAKIMNLNRGQIKIGFSGDLVLIDLDKDYTVDSDLFISKGKNTPFQGKKLYGKVEKTIKSGEIIYDLEKGGFNYGN</sequence>
<dbReference type="InterPro" id="IPR006680">
    <property type="entry name" value="Amidohydro-rel"/>
</dbReference>
<dbReference type="InterPro" id="IPR004722">
    <property type="entry name" value="DHOase"/>
</dbReference>
<proteinExistence type="inferred from homology"/>
<comment type="cofactor">
    <cofactor evidence="6">
        <name>Zn(2+)</name>
        <dbReference type="ChEBI" id="CHEBI:29105"/>
    </cofactor>
    <text evidence="6">Binds 2 Zn(2+) ions per subunit.</text>
</comment>
<dbReference type="Pfam" id="PF01979">
    <property type="entry name" value="Amidohydro_1"/>
    <property type="match status" value="1"/>
</dbReference>
<feature type="binding site" evidence="6">
    <location>
        <position position="175"/>
    </location>
    <ligand>
        <name>Zn(2+)</name>
        <dbReference type="ChEBI" id="CHEBI:29105"/>
        <label>2</label>
    </ligand>
</feature>
<comment type="pathway">
    <text evidence="6">Pyrimidine metabolism; UMP biosynthesis via de novo pathway; (S)-dihydroorotate from bicarbonate: step 3/3.</text>
</comment>
<dbReference type="HAMAP" id="MF_00220_B">
    <property type="entry name" value="PyrC_classI_B"/>
    <property type="match status" value="1"/>
</dbReference>
<keyword evidence="5 6" id="KW-0665">Pyrimidine biosynthesis</keyword>
<evidence type="ECO:0000259" key="7">
    <source>
        <dbReference type="Pfam" id="PF01979"/>
    </source>
</evidence>
<evidence type="ECO:0000313" key="8">
    <source>
        <dbReference type="EMBL" id="SQB37185.1"/>
    </source>
</evidence>
<organism evidence="8 9">
    <name type="scientific">Clostridium cochlearium</name>
    <dbReference type="NCBI Taxonomy" id="1494"/>
    <lineage>
        <taxon>Bacteria</taxon>
        <taxon>Bacillati</taxon>
        <taxon>Bacillota</taxon>
        <taxon>Clostridia</taxon>
        <taxon>Eubacteriales</taxon>
        <taxon>Clostridiaceae</taxon>
        <taxon>Clostridium</taxon>
    </lineage>
</organism>
<feature type="binding site" evidence="6">
    <location>
        <position position="283"/>
    </location>
    <ligand>
        <name>substrate</name>
    </ligand>
</feature>
<dbReference type="InterPro" id="IPR011059">
    <property type="entry name" value="Metal-dep_hydrolase_composite"/>
</dbReference>
<evidence type="ECO:0000313" key="9">
    <source>
        <dbReference type="Proteomes" id="UP000250223"/>
    </source>
</evidence>
<feature type="active site" evidence="6">
    <location>
        <position position="279"/>
    </location>
</feature>
<evidence type="ECO:0000256" key="5">
    <source>
        <dbReference type="ARBA" id="ARBA00022975"/>
    </source>
</evidence>
<dbReference type="GO" id="GO:0004151">
    <property type="term" value="F:dihydroorotase activity"/>
    <property type="evidence" value="ECO:0007669"/>
    <property type="project" value="UniProtKB-UniRule"/>
</dbReference>
<dbReference type="Gene3D" id="3.20.20.140">
    <property type="entry name" value="Metal-dependent hydrolases"/>
    <property type="match status" value="1"/>
</dbReference>
<dbReference type="PANTHER" id="PTHR43668">
    <property type="entry name" value="ALLANTOINASE"/>
    <property type="match status" value="1"/>
</dbReference>
<dbReference type="SUPFAM" id="SSF51338">
    <property type="entry name" value="Composite domain of metallo-dependent hydrolases"/>
    <property type="match status" value="1"/>
</dbReference>
<dbReference type="GO" id="GO:0008270">
    <property type="term" value="F:zinc ion binding"/>
    <property type="evidence" value="ECO:0007669"/>
    <property type="project" value="UniProtKB-UniRule"/>
</dbReference>
<dbReference type="AlphaFoldDB" id="A0A240AVD2"/>
<keyword evidence="6" id="KW-0862">Zinc</keyword>
<feature type="domain" description="Amidohydrolase-related" evidence="7">
    <location>
        <begin position="48"/>
        <end position="390"/>
    </location>
</feature>
<comment type="similarity">
    <text evidence="2 6">Belongs to the metallo-dependent hydrolases superfamily. DHOase family. Class I DHOase subfamily.</text>
</comment>
<dbReference type="EMBL" id="UAWC01000028">
    <property type="protein sequence ID" value="SQB37185.1"/>
    <property type="molecule type" value="Genomic_DNA"/>
</dbReference>
<feature type="binding site" evidence="6">
    <location>
        <position position="57"/>
    </location>
    <ligand>
        <name>Zn(2+)</name>
        <dbReference type="ChEBI" id="CHEBI:29105"/>
        <label>1</label>
    </ligand>
</feature>
<dbReference type="GeneID" id="70577931"/>
<dbReference type="GO" id="GO:0004038">
    <property type="term" value="F:allantoinase activity"/>
    <property type="evidence" value="ECO:0007669"/>
    <property type="project" value="TreeGrafter"/>
</dbReference>
<keyword evidence="3 6" id="KW-0479">Metal-binding</keyword>
<dbReference type="EC" id="3.5.2.3" evidence="6"/>
<evidence type="ECO:0000256" key="3">
    <source>
        <dbReference type="ARBA" id="ARBA00022723"/>
    </source>
</evidence>
<evidence type="ECO:0000256" key="1">
    <source>
        <dbReference type="ARBA" id="ARBA00002368"/>
    </source>
</evidence>
<feature type="binding site" evidence="6">
    <location>
        <position position="148"/>
    </location>
    <ligand>
        <name>Zn(2+)</name>
        <dbReference type="ChEBI" id="CHEBI:29105"/>
        <label>1</label>
    </ligand>
</feature>
<feature type="binding site" evidence="6">
    <location>
        <position position="279"/>
    </location>
    <ligand>
        <name>Zn(2+)</name>
        <dbReference type="ChEBI" id="CHEBI:29105"/>
        <label>1</label>
    </ligand>
</feature>
<dbReference type="InterPro" id="IPR032466">
    <property type="entry name" value="Metal_Hydrolase"/>
</dbReference>
<dbReference type="NCBIfam" id="TIGR00857">
    <property type="entry name" value="pyrC_multi"/>
    <property type="match status" value="1"/>
</dbReference>
<feature type="binding site" evidence="6">
    <location>
        <position position="148"/>
    </location>
    <ligand>
        <name>Zn(2+)</name>
        <dbReference type="ChEBI" id="CHEBI:29105"/>
        <label>2</label>
    </ligand>
</feature>
<dbReference type="UniPathway" id="UPA00070">
    <property type="reaction ID" value="UER00117"/>
</dbReference>
<dbReference type="PROSITE" id="PS00482">
    <property type="entry name" value="DIHYDROOROTASE_1"/>
    <property type="match status" value="1"/>
</dbReference>
<feature type="binding site" evidence="6">
    <location>
        <position position="59"/>
    </location>
    <ligand>
        <name>Zn(2+)</name>
        <dbReference type="ChEBI" id="CHEBI:29105"/>
        <label>1</label>
    </ligand>
</feature>
<dbReference type="PROSITE" id="PS00483">
    <property type="entry name" value="DIHYDROOROTASE_2"/>
    <property type="match status" value="1"/>
</dbReference>
<comment type="function">
    <text evidence="1 6">Catalyzes the reversible cyclization of carbamoyl aspartate to dihydroorotate.</text>
</comment>
<dbReference type="GO" id="GO:0005737">
    <property type="term" value="C:cytoplasm"/>
    <property type="evidence" value="ECO:0007669"/>
    <property type="project" value="TreeGrafter"/>
</dbReference>